<dbReference type="Pfam" id="PF01943">
    <property type="entry name" value="Polysacc_synt"/>
    <property type="match status" value="1"/>
</dbReference>
<feature type="transmembrane region" description="Helical" evidence="6">
    <location>
        <begin position="36"/>
        <end position="53"/>
    </location>
</feature>
<gene>
    <name evidence="7" type="ORF">J07HQW1_00068</name>
</gene>
<dbReference type="PANTHER" id="PTHR30250:SF28">
    <property type="entry name" value="POLYSACCHARIDE BIOSYNTHESIS PROTEIN"/>
    <property type="match status" value="1"/>
</dbReference>
<evidence type="ECO:0000256" key="3">
    <source>
        <dbReference type="ARBA" id="ARBA00022692"/>
    </source>
</evidence>
<feature type="transmembrane region" description="Helical" evidence="6">
    <location>
        <begin position="7"/>
        <end position="30"/>
    </location>
</feature>
<proteinExistence type="predicted"/>
<dbReference type="GO" id="GO:0005886">
    <property type="term" value="C:plasma membrane"/>
    <property type="evidence" value="ECO:0007669"/>
    <property type="project" value="UniProtKB-SubCell"/>
</dbReference>
<name>U1N0Q8_9EURY</name>
<dbReference type="HOGENOM" id="CLU_1024852_0_0_2"/>
<feature type="transmembrane region" description="Helical" evidence="6">
    <location>
        <begin position="223"/>
        <end position="245"/>
    </location>
</feature>
<dbReference type="Proteomes" id="UP000030649">
    <property type="component" value="Unassembled WGS sequence"/>
</dbReference>
<dbReference type="STRING" id="1238424.J07HQW1_00068"/>
<accession>U1N0Q8</accession>
<keyword evidence="4 6" id="KW-1133">Transmembrane helix</keyword>
<dbReference type="InterPro" id="IPR002797">
    <property type="entry name" value="Polysacc_synth"/>
</dbReference>
<organism evidence="7 8">
    <name type="scientific">Haloquadratum walsbyi J07HQW1</name>
    <dbReference type="NCBI Taxonomy" id="1238424"/>
    <lineage>
        <taxon>Archaea</taxon>
        <taxon>Methanobacteriati</taxon>
        <taxon>Methanobacteriota</taxon>
        <taxon>Stenosarchaea group</taxon>
        <taxon>Halobacteria</taxon>
        <taxon>Halobacteriales</taxon>
        <taxon>Haloferacaceae</taxon>
        <taxon>Haloquadratum</taxon>
    </lineage>
</organism>
<feature type="non-terminal residue" evidence="7">
    <location>
        <position position="272"/>
    </location>
</feature>
<feature type="transmembrane region" description="Helical" evidence="6">
    <location>
        <begin position="168"/>
        <end position="186"/>
    </location>
</feature>
<feature type="transmembrane region" description="Helical" evidence="6">
    <location>
        <begin position="140"/>
        <end position="162"/>
    </location>
</feature>
<evidence type="ECO:0000313" key="8">
    <source>
        <dbReference type="Proteomes" id="UP000030649"/>
    </source>
</evidence>
<feature type="transmembrane region" description="Helical" evidence="6">
    <location>
        <begin position="74"/>
        <end position="97"/>
    </location>
</feature>
<comment type="subcellular location">
    <subcellularLocation>
        <location evidence="1">Cell membrane</location>
        <topology evidence="1">Multi-pass membrane protein</topology>
    </subcellularLocation>
</comment>
<evidence type="ECO:0000256" key="6">
    <source>
        <dbReference type="SAM" id="Phobius"/>
    </source>
</evidence>
<evidence type="ECO:0000256" key="2">
    <source>
        <dbReference type="ARBA" id="ARBA00022475"/>
    </source>
</evidence>
<evidence type="ECO:0000313" key="7">
    <source>
        <dbReference type="EMBL" id="ERG90055.1"/>
    </source>
</evidence>
<keyword evidence="2" id="KW-1003">Cell membrane</keyword>
<keyword evidence="3 6" id="KW-0812">Transmembrane</keyword>
<dbReference type="EMBL" id="KE356560">
    <property type="protein sequence ID" value="ERG90055.1"/>
    <property type="molecule type" value="Genomic_DNA"/>
</dbReference>
<dbReference type="AlphaFoldDB" id="U1N0Q8"/>
<evidence type="ECO:0000256" key="1">
    <source>
        <dbReference type="ARBA" id="ARBA00004651"/>
    </source>
</evidence>
<feature type="transmembrane region" description="Helical" evidence="6">
    <location>
        <begin position="109"/>
        <end position="128"/>
    </location>
</feature>
<evidence type="ECO:0000256" key="4">
    <source>
        <dbReference type="ARBA" id="ARBA00022989"/>
    </source>
</evidence>
<dbReference type="PANTHER" id="PTHR30250">
    <property type="entry name" value="PST FAMILY PREDICTED COLANIC ACID TRANSPORTER"/>
    <property type="match status" value="1"/>
</dbReference>
<evidence type="ECO:0000256" key="5">
    <source>
        <dbReference type="ARBA" id="ARBA00023136"/>
    </source>
</evidence>
<dbReference type="InterPro" id="IPR050833">
    <property type="entry name" value="Poly_Biosynth_Transport"/>
</dbReference>
<reference evidence="7 8" key="1">
    <citation type="journal article" date="2013" name="PLoS ONE">
        <title>Assembly-driven community genomics of a hypersaline microbial ecosystem.</title>
        <authorList>
            <person name="Podell S."/>
            <person name="Ugalde J.A."/>
            <person name="Narasingarao P."/>
            <person name="Banfield J.F."/>
            <person name="Heidelberg K.B."/>
            <person name="Allen E.E."/>
        </authorList>
    </citation>
    <scope>NUCLEOTIDE SEQUENCE [LARGE SCALE GENOMIC DNA]</scope>
    <source>
        <strain evidence="8">J07HQW1</strain>
    </source>
</reference>
<protein>
    <submittedName>
        <fullName evidence="7">Membrane protein involved in the export of O-antigen and teichoic acid</fullName>
    </submittedName>
</protein>
<keyword evidence="5 6" id="KW-0472">Membrane</keyword>
<sequence>MKLGQSSLVFFLSKIIASVTGFFATIYFTRLLGKTVYGYFAITLSLVAWFSLIKDIGFGQAIIKRMSEGEEPNAYLTAGTIIQGALMIPIIIGILAFQPRVNEYVGKPVAEFIILLLITSILNGIVSSSLSGTHRVHTSAVLGTVSDLIQNTCMVILVFFGWQLTGMLSGYILGAFISSLIGFYIVRLRPERPYRRHIFQLWEYAKFSWLGSVQSKTFHRTDILILGLFVSAGLTGIYAITYTLATFFEIFGNAINNVLFPEMSKLSAQNET</sequence>